<dbReference type="EMBL" id="AZIM01004056">
    <property type="protein sequence ID" value="ETE61255.1"/>
    <property type="molecule type" value="Genomic_DNA"/>
</dbReference>
<name>V8NGP4_OPHHA</name>
<proteinExistence type="predicted"/>
<keyword evidence="1" id="KW-0067">ATP-binding</keyword>
<reference evidence="1 2" key="1">
    <citation type="journal article" date="2013" name="Proc. Natl. Acad. Sci. U.S.A.">
        <title>The king cobra genome reveals dynamic gene evolution and adaptation in the snake venom system.</title>
        <authorList>
            <person name="Vonk F.J."/>
            <person name="Casewell N.R."/>
            <person name="Henkel C.V."/>
            <person name="Heimberg A.M."/>
            <person name="Jansen H.J."/>
            <person name="McCleary R.J."/>
            <person name="Kerkkamp H.M."/>
            <person name="Vos R.A."/>
            <person name="Guerreiro I."/>
            <person name="Calvete J.J."/>
            <person name="Wuster W."/>
            <person name="Woods A.E."/>
            <person name="Logan J.M."/>
            <person name="Harrison R.A."/>
            <person name="Castoe T.A."/>
            <person name="de Koning A.P."/>
            <person name="Pollock D.D."/>
            <person name="Yandell M."/>
            <person name="Calderon D."/>
            <person name="Renjifo C."/>
            <person name="Currier R.B."/>
            <person name="Salgado D."/>
            <person name="Pla D."/>
            <person name="Sanz L."/>
            <person name="Hyder A.S."/>
            <person name="Ribeiro J.M."/>
            <person name="Arntzen J.W."/>
            <person name="van den Thillart G.E."/>
            <person name="Boetzer M."/>
            <person name="Pirovano W."/>
            <person name="Dirks R.P."/>
            <person name="Spaink H.P."/>
            <person name="Duboule D."/>
            <person name="McGlinn E."/>
            <person name="Kini R.M."/>
            <person name="Richardson M.K."/>
        </authorList>
    </citation>
    <scope>NUCLEOTIDE SEQUENCE</scope>
    <source>
        <tissue evidence="1">Blood</tissue>
    </source>
</reference>
<protein>
    <submittedName>
        <fullName evidence="1">Regulator of telomere elongation helicase 1</fullName>
    </submittedName>
</protein>
<keyword evidence="1" id="KW-0547">Nucleotide-binding</keyword>
<comment type="caution">
    <text evidence="1">The sequence shown here is derived from an EMBL/GenBank/DDBJ whole genome shotgun (WGS) entry which is preliminary data.</text>
</comment>
<accession>V8NGP4</accession>
<keyword evidence="1" id="KW-0378">Hydrolase</keyword>
<keyword evidence="1" id="KW-0347">Helicase</keyword>
<organism evidence="1 2">
    <name type="scientific">Ophiophagus hannah</name>
    <name type="common">King cobra</name>
    <name type="synonym">Naja hannah</name>
    <dbReference type="NCBI Taxonomy" id="8665"/>
    <lineage>
        <taxon>Eukaryota</taxon>
        <taxon>Metazoa</taxon>
        <taxon>Chordata</taxon>
        <taxon>Craniata</taxon>
        <taxon>Vertebrata</taxon>
        <taxon>Euteleostomi</taxon>
        <taxon>Lepidosauria</taxon>
        <taxon>Squamata</taxon>
        <taxon>Bifurcata</taxon>
        <taxon>Unidentata</taxon>
        <taxon>Episquamata</taxon>
        <taxon>Toxicofera</taxon>
        <taxon>Serpentes</taxon>
        <taxon>Colubroidea</taxon>
        <taxon>Elapidae</taxon>
        <taxon>Elapinae</taxon>
        <taxon>Ophiophagus</taxon>
    </lineage>
</organism>
<evidence type="ECO:0000313" key="1">
    <source>
        <dbReference type="EMBL" id="ETE61255.1"/>
    </source>
</evidence>
<feature type="non-terminal residue" evidence="1">
    <location>
        <position position="1"/>
    </location>
</feature>
<dbReference type="Proteomes" id="UP000018936">
    <property type="component" value="Unassembled WGS sequence"/>
</dbReference>
<keyword evidence="2" id="KW-1185">Reference proteome</keyword>
<sequence>MPFPTGTKANILEDHVPSLKRKRMDNGEAGLCVAYGQGPSSSRRQPGGLLGALEHNDKSCHEADEEKCLPGEESVCIWTGLWGLI</sequence>
<dbReference type="AlphaFoldDB" id="V8NGP4"/>
<dbReference type="GO" id="GO:0004386">
    <property type="term" value="F:helicase activity"/>
    <property type="evidence" value="ECO:0007669"/>
    <property type="project" value="UniProtKB-KW"/>
</dbReference>
<evidence type="ECO:0000313" key="2">
    <source>
        <dbReference type="Proteomes" id="UP000018936"/>
    </source>
</evidence>
<dbReference type="OrthoDB" id="19182at2759"/>
<gene>
    <name evidence="1" type="primary">RTEL1</name>
    <name evidence="1" type="ORF">L345_12996</name>
</gene>